<dbReference type="Gene3D" id="3.90.1720.10">
    <property type="entry name" value="endopeptidase domain like (from Nostoc punctiforme)"/>
    <property type="match status" value="1"/>
</dbReference>
<dbReference type="AlphaFoldDB" id="A0A097EJ41"/>
<dbReference type="Proteomes" id="UP000033200">
    <property type="component" value="Chromosome"/>
</dbReference>
<dbReference type="EMBL" id="CP009571">
    <property type="protein sequence ID" value="AIT07591.1"/>
    <property type="molecule type" value="Genomic_DNA"/>
</dbReference>
<dbReference type="RefSeq" id="WP_038665205.1">
    <property type="nucleotide sequence ID" value="NZ_CP009571.1"/>
</dbReference>
<evidence type="ECO:0008006" key="3">
    <source>
        <dbReference type="Google" id="ProtNLM"/>
    </source>
</evidence>
<dbReference type="InterPro" id="IPR038765">
    <property type="entry name" value="Papain-like_cys_pep_sf"/>
</dbReference>
<proteinExistence type="predicted"/>
<protein>
    <recommendedName>
        <fullName evidence="3">Peptidoglycan endopeptidase</fullName>
    </recommendedName>
</protein>
<dbReference type="HOGENOM" id="CLU_115301_2_0_5"/>
<keyword evidence="2" id="KW-1185">Reference proteome</keyword>
<name>A0A097EJ41_9SPHN</name>
<dbReference type="STRING" id="1549858.MC45_15820"/>
<reference evidence="1 2" key="1">
    <citation type="submission" date="2014-09" db="EMBL/GenBank/DDBJ databases">
        <title>Using Illumina technology Improving SMRT sequencing Genome Assembly by RASTools.</title>
        <authorList>
            <person name="Zhou Y."/>
            <person name="Ma T."/>
            <person name="Liu T."/>
        </authorList>
    </citation>
    <scope>NUCLEOTIDE SEQUENCE [LARGE SCALE GENOMIC DNA]</scope>
    <source>
        <strain evidence="1 2">ATCC 55669</strain>
    </source>
</reference>
<dbReference type="eggNOG" id="COG0791">
    <property type="taxonomic scope" value="Bacteria"/>
</dbReference>
<accession>A0A097EJ41</accession>
<dbReference type="KEGG" id="stax:MC45_15820"/>
<sequence>MPVGERVAVAALALVGAPFRLHGRDVASGLDCIGVIAAALRGAGWVGEVPSGYALRGGDPAAVIARLDVVLARGDGGAAGDVLLFRVGPGQIHGAVRTGAGIVHADAGLRRVVARPGVPDWPRLGAWRYEGRG</sequence>
<evidence type="ECO:0000313" key="1">
    <source>
        <dbReference type="EMBL" id="AIT07591.1"/>
    </source>
</evidence>
<gene>
    <name evidence="1" type="ORF">MC45_15820</name>
</gene>
<dbReference type="SUPFAM" id="SSF54001">
    <property type="entry name" value="Cysteine proteinases"/>
    <property type="match status" value="1"/>
</dbReference>
<evidence type="ECO:0000313" key="2">
    <source>
        <dbReference type="Proteomes" id="UP000033200"/>
    </source>
</evidence>
<organism evidence="1 2">
    <name type="scientific">Sphingomonas taxi</name>
    <dbReference type="NCBI Taxonomy" id="1549858"/>
    <lineage>
        <taxon>Bacteria</taxon>
        <taxon>Pseudomonadati</taxon>
        <taxon>Pseudomonadota</taxon>
        <taxon>Alphaproteobacteria</taxon>
        <taxon>Sphingomonadales</taxon>
        <taxon>Sphingomonadaceae</taxon>
        <taxon>Sphingomonas</taxon>
    </lineage>
</organism>